<proteinExistence type="predicted"/>
<dbReference type="Gene3D" id="3.40.50.1820">
    <property type="entry name" value="alpha/beta hydrolase"/>
    <property type="match status" value="1"/>
</dbReference>
<dbReference type="RefSeq" id="WP_174702451.1">
    <property type="nucleotide sequence ID" value="NZ_JABURA010000001.1"/>
</dbReference>
<gene>
    <name evidence="2" type="ORF">HT576_14990</name>
</gene>
<evidence type="ECO:0000313" key="3">
    <source>
        <dbReference type="Proteomes" id="UP000728647"/>
    </source>
</evidence>
<accession>A0A8J8KGR8</accession>
<dbReference type="PANTHER" id="PTHR43433:SF5">
    <property type="entry name" value="AB HYDROLASE-1 DOMAIN-CONTAINING PROTEIN"/>
    <property type="match status" value="1"/>
</dbReference>
<comment type="caution">
    <text evidence="2">The sequence shown here is derived from an EMBL/GenBank/DDBJ whole genome shotgun (WGS) entry which is preliminary data.</text>
</comment>
<dbReference type="SUPFAM" id="SSF53474">
    <property type="entry name" value="alpha/beta-Hydrolases"/>
    <property type="match status" value="1"/>
</dbReference>
<dbReference type="InterPro" id="IPR029058">
    <property type="entry name" value="AB_hydrolase_fold"/>
</dbReference>
<dbReference type="InterPro" id="IPR000073">
    <property type="entry name" value="AB_hydrolase_1"/>
</dbReference>
<dbReference type="Proteomes" id="UP000728647">
    <property type="component" value="Unassembled WGS sequence"/>
</dbReference>
<organism evidence="2 3">
    <name type="scientific">Haloterrigena gelatinilytica</name>
    <dbReference type="NCBI Taxonomy" id="2741724"/>
    <lineage>
        <taxon>Archaea</taxon>
        <taxon>Methanobacteriati</taxon>
        <taxon>Methanobacteriota</taxon>
        <taxon>Stenosarchaea group</taxon>
        <taxon>Halobacteria</taxon>
        <taxon>Halobacteriales</taxon>
        <taxon>Natrialbaceae</taxon>
        <taxon>Haloterrigena</taxon>
    </lineage>
</organism>
<sequence length="282" mass="31235">MGATLTQRFDTGQFDGRYPYVRVGHGPETLLVIPGIGDAMFDGAYGRTDAVTTAATFRRFLADYTVYLVSRPRGLEDRQSIGAMARDYERVLADHVGAASVLGLSMGGLIGQELARERPDLVDRLVLGVSGCRLAESGRPLVRELHRLALEGEWTEIRARLYEAMFTGTWRRAVPLLSRTVGRVSPPNPADPRDVPISFEAVRDYDGTDRLADLESRTLVIGGTDDPFFPEGILRETYEGLPDGQLAMFSGARHGAFLERKAGFDDWIERFLRGEAATRVRQ</sequence>
<keyword evidence="2" id="KW-0378">Hydrolase</keyword>
<dbReference type="OrthoDB" id="7466at2157"/>
<dbReference type="Pfam" id="PF00561">
    <property type="entry name" value="Abhydrolase_1"/>
    <property type="match status" value="1"/>
</dbReference>
<name>A0A8J8KGR8_9EURY</name>
<dbReference type="EMBL" id="JABURA010000001">
    <property type="protein sequence ID" value="NUB92322.1"/>
    <property type="molecule type" value="Genomic_DNA"/>
</dbReference>
<feature type="domain" description="AB hydrolase-1" evidence="1">
    <location>
        <begin position="56"/>
        <end position="260"/>
    </location>
</feature>
<evidence type="ECO:0000259" key="1">
    <source>
        <dbReference type="Pfam" id="PF00561"/>
    </source>
</evidence>
<evidence type="ECO:0000313" key="2">
    <source>
        <dbReference type="EMBL" id="NUB92322.1"/>
    </source>
</evidence>
<dbReference type="GO" id="GO:0016787">
    <property type="term" value="F:hydrolase activity"/>
    <property type="evidence" value="ECO:0007669"/>
    <property type="project" value="UniProtKB-KW"/>
</dbReference>
<dbReference type="PRINTS" id="PR00111">
    <property type="entry name" value="ABHYDROLASE"/>
</dbReference>
<reference evidence="2" key="1">
    <citation type="submission" date="2020-06" db="EMBL/GenBank/DDBJ databases">
        <title>Haloterrigena sp. nov., an extremely halophilic archaeon isolated from a saline sediment.</title>
        <authorList>
            <person name="Liu B.-B."/>
        </authorList>
    </citation>
    <scope>NUCLEOTIDE SEQUENCE</scope>
    <source>
        <strain evidence="2">SYSU A121-1</strain>
    </source>
</reference>
<dbReference type="PANTHER" id="PTHR43433">
    <property type="entry name" value="HYDROLASE, ALPHA/BETA FOLD FAMILY PROTEIN"/>
    <property type="match status" value="1"/>
</dbReference>
<protein>
    <submittedName>
        <fullName evidence="2">Alpha/beta fold hydrolase</fullName>
    </submittedName>
</protein>
<dbReference type="AlphaFoldDB" id="A0A8J8KGR8"/>
<dbReference type="InterPro" id="IPR050471">
    <property type="entry name" value="AB_hydrolase"/>
</dbReference>